<dbReference type="Proteomes" id="UP001591681">
    <property type="component" value="Unassembled WGS sequence"/>
</dbReference>
<evidence type="ECO:0000256" key="16">
    <source>
        <dbReference type="SAM" id="SignalP"/>
    </source>
</evidence>
<dbReference type="InterPro" id="IPR011992">
    <property type="entry name" value="EF-hand-dom_pair"/>
</dbReference>
<gene>
    <name evidence="19" type="ORF">ACEWY4_021359</name>
</gene>
<evidence type="ECO:0000256" key="3">
    <source>
        <dbReference type="ARBA" id="ARBA00022530"/>
    </source>
</evidence>
<feature type="compositionally biased region" description="Acidic residues" evidence="15">
    <location>
        <begin position="388"/>
        <end position="422"/>
    </location>
</feature>
<feature type="region of interest" description="Disordered" evidence="15">
    <location>
        <begin position="385"/>
        <end position="422"/>
    </location>
</feature>
<keyword evidence="2" id="KW-0964">Secreted</keyword>
<dbReference type="PROSITE" id="PS00484">
    <property type="entry name" value="THYROGLOBULIN_1_1"/>
    <property type="match status" value="1"/>
</dbReference>
<protein>
    <recommendedName>
        <fullName evidence="12">Testican-2</fullName>
    </recommendedName>
    <alternativeName>
        <fullName evidence="13">SPARC/osteonectin, CWCV, and Kazal-like domains proteoglycan 2</fullName>
    </alternativeName>
</protein>
<dbReference type="FunFam" id="1.10.238.10:FF:000101">
    <property type="entry name" value="SPARC/osteonectin, cwcv and kazal-like domains proteoglycan 2"/>
    <property type="match status" value="1"/>
</dbReference>
<dbReference type="InterPro" id="IPR000716">
    <property type="entry name" value="Thyroglobulin_1"/>
</dbReference>
<feature type="chain" id="PRO_5044809762" description="Testican-2" evidence="16">
    <location>
        <begin position="25"/>
        <end position="422"/>
    </location>
</feature>
<keyword evidence="3" id="KW-0272">Extracellular matrix</keyword>
<dbReference type="Pfam" id="PF10591">
    <property type="entry name" value="SPARC_Ca_bdg"/>
    <property type="match status" value="1"/>
</dbReference>
<evidence type="ECO:0000256" key="7">
    <source>
        <dbReference type="ARBA" id="ARBA00022974"/>
    </source>
</evidence>
<evidence type="ECO:0000256" key="14">
    <source>
        <dbReference type="PROSITE-ProRule" id="PRU00500"/>
    </source>
</evidence>
<feature type="disulfide bond" evidence="14">
    <location>
        <begin position="344"/>
        <end position="351"/>
    </location>
</feature>
<dbReference type="FunFam" id="4.10.800.10:FF:000001">
    <property type="entry name" value="Testican-3 isoform 2"/>
    <property type="match status" value="1"/>
</dbReference>
<dbReference type="Gene3D" id="1.10.238.10">
    <property type="entry name" value="EF-hand"/>
    <property type="match status" value="1"/>
</dbReference>
<evidence type="ECO:0000259" key="18">
    <source>
        <dbReference type="PROSITE" id="PS51465"/>
    </source>
</evidence>
<organism evidence="19 20">
    <name type="scientific">Coilia grayii</name>
    <name type="common">Gray's grenadier anchovy</name>
    <dbReference type="NCBI Taxonomy" id="363190"/>
    <lineage>
        <taxon>Eukaryota</taxon>
        <taxon>Metazoa</taxon>
        <taxon>Chordata</taxon>
        <taxon>Craniata</taxon>
        <taxon>Vertebrata</taxon>
        <taxon>Euteleostomi</taxon>
        <taxon>Actinopterygii</taxon>
        <taxon>Neopterygii</taxon>
        <taxon>Teleostei</taxon>
        <taxon>Clupei</taxon>
        <taxon>Clupeiformes</taxon>
        <taxon>Clupeoidei</taxon>
        <taxon>Engraulidae</taxon>
        <taxon>Coilinae</taxon>
        <taxon>Coilia</taxon>
    </lineage>
</organism>
<dbReference type="InterPro" id="IPR002350">
    <property type="entry name" value="Kazal_dom"/>
</dbReference>
<evidence type="ECO:0000256" key="5">
    <source>
        <dbReference type="ARBA" id="ARBA00022729"/>
    </source>
</evidence>
<evidence type="ECO:0000313" key="19">
    <source>
        <dbReference type="EMBL" id="KAL2083586.1"/>
    </source>
</evidence>
<dbReference type="CDD" id="cd00104">
    <property type="entry name" value="KAZAL_FS"/>
    <property type="match status" value="1"/>
</dbReference>
<comment type="caution">
    <text evidence="14">Lacks conserved residue(s) required for the propagation of feature annotation.</text>
</comment>
<dbReference type="Gene3D" id="4.10.800.10">
    <property type="entry name" value="Thyroglobulin type-1"/>
    <property type="match status" value="1"/>
</dbReference>
<evidence type="ECO:0000256" key="13">
    <source>
        <dbReference type="ARBA" id="ARBA00077291"/>
    </source>
</evidence>
<dbReference type="InterPro" id="IPR019577">
    <property type="entry name" value="SPARC/Testican_Ca-bd-dom"/>
</dbReference>
<dbReference type="Gene3D" id="3.30.60.30">
    <property type="match status" value="1"/>
</dbReference>
<evidence type="ECO:0000256" key="10">
    <source>
        <dbReference type="ARBA" id="ARBA00023207"/>
    </source>
</evidence>
<proteinExistence type="predicted"/>
<comment type="caution">
    <text evidence="19">The sequence shown here is derived from an EMBL/GenBank/DDBJ whole genome shotgun (WGS) entry which is preliminary data.</text>
</comment>
<evidence type="ECO:0000256" key="9">
    <source>
        <dbReference type="ARBA" id="ARBA00023180"/>
    </source>
</evidence>
<keyword evidence="5 16" id="KW-0732">Signal</keyword>
<dbReference type="FunFam" id="3.30.60.30:FF:000003">
    <property type="entry name" value="SPARC/osteonectin, cwcv and kazal-like domains proteoglycan 3"/>
    <property type="match status" value="1"/>
</dbReference>
<comment type="function">
    <text evidence="11">May participate in diverse steps of neurogenesis. Binds calcium.</text>
</comment>
<dbReference type="SUPFAM" id="SSF57610">
    <property type="entry name" value="Thyroglobulin type-1 domain"/>
    <property type="match status" value="1"/>
</dbReference>
<keyword evidence="4" id="KW-0597">Phosphoprotein</keyword>
<evidence type="ECO:0000259" key="17">
    <source>
        <dbReference type="PROSITE" id="PS51162"/>
    </source>
</evidence>
<sequence>MKEIIYLGSILVAVVVILGSSAQGEVKTANEPGKTGNFMEDEQWLSTISQYSRKIKHWNRFRDVLQDDYIRSWDAGQVSSENVDTTKDPCQKMKCSQHKVCVAQGYQRAVCVNRKKLEHRIKLPLVKAEHRCSPCPVSSSGPVCGSDGHNYASQCKLEQQACLLGKELSVKCSGPCPCTAPAPPPDEDSSRHESCTGQDLADLGDRLRDWFQLLQGSAKQNSTGSPSANSGSVIDRSLVATCKDSISWMFSKLDTNTDLYLDQAELAAINLDKYEICIRPFFNSCDSYRDGRVSMAEWCLCFWREKPPCLAELQRIQVQEGAKRTPGAFVPSCDEDGYYRKLQCDQSRGECWCVDQHGGQLTGSRIHGNPDCDEVVAYSGDFGSGVGWEDEEEKQEADNIEEAEEEEEEEEAGEVDDGGYIW</sequence>
<evidence type="ECO:0000256" key="2">
    <source>
        <dbReference type="ARBA" id="ARBA00022525"/>
    </source>
</evidence>
<keyword evidence="6" id="KW-0106">Calcium</keyword>
<evidence type="ECO:0000256" key="15">
    <source>
        <dbReference type="SAM" id="MobiDB-lite"/>
    </source>
</evidence>
<dbReference type="SUPFAM" id="SSF100895">
    <property type="entry name" value="Kazal-type serine protease inhibitors"/>
    <property type="match status" value="1"/>
</dbReference>
<evidence type="ECO:0000313" key="20">
    <source>
        <dbReference type="Proteomes" id="UP001591681"/>
    </source>
</evidence>
<reference evidence="19 20" key="1">
    <citation type="submission" date="2024-09" db="EMBL/GenBank/DDBJ databases">
        <title>A chromosome-level genome assembly of Gray's grenadier anchovy, Coilia grayii.</title>
        <authorList>
            <person name="Fu Z."/>
        </authorList>
    </citation>
    <scope>NUCLEOTIDE SEQUENCE [LARGE SCALE GENOMIC DNA]</scope>
    <source>
        <strain evidence="19">G4</strain>
        <tissue evidence="19">Muscle</tissue>
    </source>
</reference>
<feature type="domain" description="Thyroglobulin type-1" evidence="17">
    <location>
        <begin position="306"/>
        <end position="372"/>
    </location>
</feature>
<keyword evidence="10" id="KW-0357">Heparan sulfate</keyword>
<dbReference type="Pfam" id="PF07648">
    <property type="entry name" value="Kazal_2"/>
    <property type="match status" value="1"/>
</dbReference>
<evidence type="ECO:0000256" key="11">
    <source>
        <dbReference type="ARBA" id="ARBA00054013"/>
    </source>
</evidence>
<dbReference type="Pfam" id="PF00086">
    <property type="entry name" value="Thyroglobulin_1"/>
    <property type="match status" value="1"/>
</dbReference>
<dbReference type="PROSITE" id="PS51162">
    <property type="entry name" value="THYROGLOBULIN_1_2"/>
    <property type="match status" value="1"/>
</dbReference>
<dbReference type="InterPro" id="IPR036857">
    <property type="entry name" value="Thyroglobulin_1_sf"/>
</dbReference>
<dbReference type="PANTHER" id="PTHR13866:SF18">
    <property type="entry name" value="TESTICAN-2"/>
    <property type="match status" value="1"/>
</dbReference>
<dbReference type="EMBL" id="JBHFQA010000018">
    <property type="protein sequence ID" value="KAL2083586.1"/>
    <property type="molecule type" value="Genomic_DNA"/>
</dbReference>
<dbReference type="AlphaFoldDB" id="A0ABD1JBY4"/>
<comment type="subcellular location">
    <subcellularLocation>
        <location evidence="1">Secreted</location>
        <location evidence="1">Extracellular space</location>
        <location evidence="1">Extracellular matrix</location>
    </subcellularLocation>
</comment>
<evidence type="ECO:0000256" key="4">
    <source>
        <dbReference type="ARBA" id="ARBA00022553"/>
    </source>
</evidence>
<name>A0ABD1JBY4_9TELE</name>
<evidence type="ECO:0000256" key="12">
    <source>
        <dbReference type="ARBA" id="ARBA00069184"/>
    </source>
</evidence>
<accession>A0ABD1JBY4</accession>
<evidence type="ECO:0000256" key="6">
    <source>
        <dbReference type="ARBA" id="ARBA00022837"/>
    </source>
</evidence>
<dbReference type="PANTHER" id="PTHR13866">
    <property type="entry name" value="SPARC OSTEONECTIN"/>
    <property type="match status" value="1"/>
</dbReference>
<dbReference type="CDD" id="cd00191">
    <property type="entry name" value="TY"/>
    <property type="match status" value="1"/>
</dbReference>
<keyword evidence="9" id="KW-0325">Glycoprotein</keyword>
<evidence type="ECO:0000256" key="1">
    <source>
        <dbReference type="ARBA" id="ARBA00004498"/>
    </source>
</evidence>
<evidence type="ECO:0000256" key="8">
    <source>
        <dbReference type="ARBA" id="ARBA00023157"/>
    </source>
</evidence>
<dbReference type="InterPro" id="IPR036058">
    <property type="entry name" value="Kazal_dom_sf"/>
</dbReference>
<keyword evidence="8 14" id="KW-1015">Disulfide bond</keyword>
<dbReference type="SMART" id="SM00280">
    <property type="entry name" value="KAZAL"/>
    <property type="match status" value="1"/>
</dbReference>
<dbReference type="SMART" id="SM00211">
    <property type="entry name" value="TY"/>
    <property type="match status" value="1"/>
</dbReference>
<dbReference type="PROSITE" id="PS51465">
    <property type="entry name" value="KAZAL_2"/>
    <property type="match status" value="1"/>
</dbReference>
<keyword evidence="20" id="KW-1185">Reference proteome</keyword>
<feature type="signal peptide" evidence="16">
    <location>
        <begin position="1"/>
        <end position="24"/>
    </location>
</feature>
<keyword evidence="7" id="KW-0654">Proteoglycan</keyword>
<dbReference type="SUPFAM" id="SSF47473">
    <property type="entry name" value="EF-hand"/>
    <property type="match status" value="1"/>
</dbReference>
<feature type="domain" description="Kazal-like" evidence="18">
    <location>
        <begin position="126"/>
        <end position="177"/>
    </location>
</feature>